<dbReference type="InterPro" id="IPR018081">
    <property type="entry name" value="Anaphylatoxin_comp_syst"/>
</dbReference>
<dbReference type="InterPro" id="IPR001599">
    <property type="entry name" value="Macroglobln_a2"/>
</dbReference>
<dbReference type="Pfam" id="PF17790">
    <property type="entry name" value="MG1"/>
    <property type="match status" value="1"/>
</dbReference>
<dbReference type="Gene3D" id="2.60.40.10">
    <property type="entry name" value="Immunoglobulins"/>
    <property type="match status" value="1"/>
</dbReference>
<dbReference type="Gene3D" id="1.20.91.20">
    <property type="entry name" value="Anaphylotoxins (complement system)"/>
    <property type="match status" value="1"/>
</dbReference>
<organism evidence="5 6">
    <name type="scientific">Perca flavescens</name>
    <name type="common">American yellow perch</name>
    <name type="synonym">Morone flavescens</name>
    <dbReference type="NCBI Taxonomy" id="8167"/>
    <lineage>
        <taxon>Eukaryota</taxon>
        <taxon>Metazoa</taxon>
        <taxon>Chordata</taxon>
        <taxon>Craniata</taxon>
        <taxon>Vertebrata</taxon>
        <taxon>Euteleostomi</taxon>
        <taxon>Actinopterygii</taxon>
        <taxon>Neopterygii</taxon>
        <taxon>Teleostei</taxon>
        <taxon>Neoteleostei</taxon>
        <taxon>Acanthomorphata</taxon>
        <taxon>Eupercaria</taxon>
        <taxon>Perciformes</taxon>
        <taxon>Percoidei</taxon>
        <taxon>Percidae</taxon>
        <taxon>Percinae</taxon>
        <taxon>Perca</taxon>
    </lineage>
</organism>
<dbReference type="Pfam" id="PF00207">
    <property type="entry name" value="A2M"/>
    <property type="match status" value="1"/>
</dbReference>
<dbReference type="InterPro" id="IPR011625">
    <property type="entry name" value="A2M_N_BRD"/>
</dbReference>
<dbReference type="GO" id="GO:0005576">
    <property type="term" value="C:extracellular region"/>
    <property type="evidence" value="ECO:0007669"/>
    <property type="project" value="UniProtKB-SubCell"/>
</dbReference>
<dbReference type="Gene3D" id="2.20.130.20">
    <property type="match status" value="1"/>
</dbReference>
<dbReference type="GO" id="GO:0004866">
    <property type="term" value="F:endopeptidase inhibitor activity"/>
    <property type="evidence" value="ECO:0007669"/>
    <property type="project" value="InterPro"/>
</dbReference>
<dbReference type="Gene3D" id="2.60.40.1930">
    <property type="match status" value="2"/>
</dbReference>
<dbReference type="InterPro" id="IPR000020">
    <property type="entry name" value="Anaphylatoxin/fibulin"/>
</dbReference>
<dbReference type="Gene3D" id="1.20.50.70">
    <property type="match status" value="1"/>
</dbReference>
<accession>A0A484DKY6</accession>
<dbReference type="InterPro" id="IPR041555">
    <property type="entry name" value="MG3"/>
</dbReference>
<dbReference type="STRING" id="8167.A0A484DKY6"/>
<dbReference type="Gene3D" id="2.60.40.1940">
    <property type="match status" value="1"/>
</dbReference>
<dbReference type="PANTHER" id="PTHR11412:SF81">
    <property type="entry name" value="COMPLEMENT C3"/>
    <property type="match status" value="1"/>
</dbReference>
<dbReference type="Gene3D" id="6.20.50.160">
    <property type="match status" value="1"/>
</dbReference>
<dbReference type="PROSITE" id="PS01177">
    <property type="entry name" value="ANAPHYLATOXIN_1"/>
    <property type="match status" value="1"/>
</dbReference>
<evidence type="ECO:0000313" key="6">
    <source>
        <dbReference type="Proteomes" id="UP000295070"/>
    </source>
</evidence>
<dbReference type="PROSITE" id="PS01178">
    <property type="entry name" value="ANAPHYLATOXIN_2"/>
    <property type="match status" value="1"/>
</dbReference>
<dbReference type="SUPFAM" id="SSF47686">
    <property type="entry name" value="Anaphylotoxins (complement system)"/>
    <property type="match status" value="1"/>
</dbReference>
<dbReference type="FunFam" id="2.20.130.20:FF:000001">
    <property type="entry name" value="Complement C3"/>
    <property type="match status" value="1"/>
</dbReference>
<dbReference type="Pfam" id="PF01821">
    <property type="entry name" value="ANATO"/>
    <property type="match status" value="1"/>
</dbReference>
<comment type="subcellular location">
    <subcellularLocation>
        <location evidence="1">Secreted</location>
    </subcellularLocation>
</comment>
<dbReference type="SMART" id="SM00104">
    <property type="entry name" value="ANATO"/>
    <property type="match status" value="1"/>
</dbReference>
<dbReference type="InterPro" id="IPR013783">
    <property type="entry name" value="Ig-like_fold"/>
</dbReference>
<dbReference type="Proteomes" id="UP000295070">
    <property type="component" value="Chromosome 2"/>
</dbReference>
<proteinExistence type="predicted"/>
<feature type="domain" description="Anaphylatoxin-like" evidence="4">
    <location>
        <begin position="528"/>
        <end position="563"/>
    </location>
</feature>
<dbReference type="InterPro" id="IPR050473">
    <property type="entry name" value="A2M/Complement_sys"/>
</dbReference>
<dbReference type="InterPro" id="IPR040839">
    <property type="entry name" value="MG4"/>
</dbReference>
<protein>
    <recommendedName>
        <fullName evidence="4">Anaphylatoxin-like domain-containing protein</fullName>
    </recommendedName>
</protein>
<evidence type="ECO:0000256" key="1">
    <source>
        <dbReference type="ARBA" id="ARBA00004613"/>
    </source>
</evidence>
<evidence type="ECO:0000259" key="4">
    <source>
        <dbReference type="PROSITE" id="PS01178"/>
    </source>
</evidence>
<dbReference type="PANTHER" id="PTHR11412">
    <property type="entry name" value="MACROGLOBULIN / COMPLEMENT"/>
    <property type="match status" value="1"/>
</dbReference>
<dbReference type="InterPro" id="IPR041425">
    <property type="entry name" value="C3/4/5_MG1"/>
</dbReference>
<sequence length="776" mass="86087">MSAPNLLRVGTAENVFVECQDCTGGNIPVDINVINHPYKNTKLTSTSVTLTSARNFQELGQITIPAESFSKDPTIKQYVYLQAQFPDRLLEKVVLVSFQSGYIFIQTDKTLYTPNSKVLPSFEVKLMPVSSFFYVDSLQLTVNIKATYLFGMNVDGTAYVVFGVMQEGRKKSFPRSLQRVQVEVGNPDGTLAKGVSVVVDPGHVQALTAANGMAKITVNAGASLAITVKTNDPHISNEKQASATMVALPYTTQSNSYIHIGVDTAELELGNNLKISLILKRQENQDNEITYLILSRGQLVKNGRYKTTRGQILIPLTVTVTKEMLPSFRIVAYYHTDGNEVVSDSVWVDVKDSCMGSLRLESSSPAPSYEPRRSFGLKVTGDPGATVGLVAVDKGVYVLNNKHRLTQKKVWDLVEEYDTGCTPGGGKDGMGVFYDAGLLFESNTAFGTPYRLGSLKEQGIHLATYLDNWLLLAHSDIVPAHLAVLGFVVNKEKKLRCPAPSRRKRAATIMDVTTSLVSQYQDQLQRDCCLDGMRNTPLSYTCERRSEYISDGADCAAAFLHCCKEMEILRAERKEDSLLLARSEEDDSYMDSRDINSRTGFPESWLWTDIKLPACPQENPNCDTTTLTKNVPLKDSITTWQFTGISLSRTHGICVGEPLEVIVRKEFFIDLRLPYSVVRGEQLEIKAILHNYSPNPATVHVDLTDEEHVCSSASNRGRYRQEVKMEAQTTRVVPFIIIPMKEGKYSIEVKAAVKDSSLNDGIMKKLLVVVRKTDSI</sequence>
<dbReference type="SMART" id="SM01359">
    <property type="entry name" value="A2M_N_2"/>
    <property type="match status" value="1"/>
</dbReference>
<reference evidence="5 6" key="1">
    <citation type="submission" date="2019-01" db="EMBL/GenBank/DDBJ databases">
        <title>A chromosome-scale genome assembly of the yellow perch, Perca flavescens.</title>
        <authorList>
            <person name="Feron R."/>
            <person name="Morvezen R."/>
            <person name="Bestin A."/>
            <person name="Haffray P."/>
            <person name="Klopp C."/>
            <person name="Zahm M."/>
            <person name="Cabau C."/>
            <person name="Roques C."/>
            <person name="Donnadieu C."/>
            <person name="Bouchez O."/>
            <person name="Christie M."/>
            <person name="Larson W."/>
            <person name="Guiguen Y."/>
        </authorList>
    </citation>
    <scope>NUCLEOTIDE SEQUENCE [LARGE SCALE GENOMIC DNA]</scope>
    <source>
        <strain evidence="5">YP-PL-M2</strain>
        <tissue evidence="5">Blood</tissue>
    </source>
</reference>
<dbReference type="CDD" id="cd00017">
    <property type="entry name" value="ANATO"/>
    <property type="match status" value="1"/>
</dbReference>
<name>A0A484DKY6_PERFV</name>
<dbReference type="FunFam" id="2.60.40.10:FF:000155">
    <property type="entry name" value="complement C3 isoform X1"/>
    <property type="match status" value="1"/>
</dbReference>
<comment type="caution">
    <text evidence="5">The sequence shown here is derived from an EMBL/GenBank/DDBJ whole genome shotgun (WGS) entry which is preliminary data.</text>
</comment>
<dbReference type="SMART" id="SM01360">
    <property type="entry name" value="A2M"/>
    <property type="match status" value="1"/>
</dbReference>
<evidence type="ECO:0000256" key="3">
    <source>
        <dbReference type="ARBA" id="ARBA00023157"/>
    </source>
</evidence>
<dbReference type="Pfam" id="PF17789">
    <property type="entry name" value="MG4"/>
    <property type="match status" value="1"/>
</dbReference>
<keyword evidence="2" id="KW-0964">Secreted</keyword>
<dbReference type="EMBL" id="SCKG01000002">
    <property type="protein sequence ID" value="TDH15903.1"/>
    <property type="molecule type" value="Genomic_DNA"/>
</dbReference>
<evidence type="ECO:0000256" key="2">
    <source>
        <dbReference type="ARBA" id="ARBA00022525"/>
    </source>
</evidence>
<keyword evidence="3" id="KW-1015">Disulfide bond</keyword>
<dbReference type="AlphaFoldDB" id="A0A484DKY6"/>
<evidence type="ECO:0000313" key="5">
    <source>
        <dbReference type="EMBL" id="TDH15903.1"/>
    </source>
</evidence>
<dbReference type="Pfam" id="PF17791">
    <property type="entry name" value="MG3"/>
    <property type="match status" value="1"/>
</dbReference>
<dbReference type="Pfam" id="PF07703">
    <property type="entry name" value="A2M_BRD"/>
    <property type="match status" value="1"/>
</dbReference>
<keyword evidence="6" id="KW-1185">Reference proteome</keyword>
<gene>
    <name evidence="5" type="ORF">EPR50_G00014410</name>
</gene>